<evidence type="ECO:0000256" key="4">
    <source>
        <dbReference type="PROSITE-ProRule" id="PRU00504"/>
    </source>
</evidence>
<keyword evidence="1" id="KW-0732">Signal</keyword>
<dbReference type="PANTHER" id="PTHR10680:SF38">
    <property type="entry name" value="BLL1368 PROTEIN"/>
    <property type="match status" value="1"/>
</dbReference>
<dbReference type="CDD" id="cd14958">
    <property type="entry name" value="NHL_PAL_like"/>
    <property type="match status" value="1"/>
</dbReference>
<sequence>MTAETFANKNQRAVEVGEKAFRYRVAENWPRLPPELNLIEVTAVATDSRNRVYVFNRGTHPVAIFNPDGTFKSTWGEGVFARAHGITIGPDDAVYCVDDLDHTVKKFSADGEFLMTLGTSGHFSDTGATSVDYRNIQRAGAPFNFPTNLAISPCGDLYVADGYGNARIHRFTADGELLLSWGEPGDGPGQFHIPHGIAVDHSGIIYVADRENSRIQIFTAEGQYVTAWNDVARPCEVFIDHASNVYVAELGFRAGMWSDTHPPTPDATGGRMSVFNLQGELQSRWGGGETPCSPGDFFAPHDVWVDSDGDVYVSEVTMSAGGNRGLVSPDCHTLQKFIHQSKEVLR</sequence>
<gene>
    <name evidence="5" type="primary">pknD_2</name>
    <name evidence="5" type="ORF">Pan241w_17260</name>
</gene>
<dbReference type="RefSeq" id="WP_145213626.1">
    <property type="nucleotide sequence ID" value="NZ_CP036269.1"/>
</dbReference>
<evidence type="ECO:0000313" key="6">
    <source>
        <dbReference type="Proteomes" id="UP000317171"/>
    </source>
</evidence>
<dbReference type="InterPro" id="IPR011042">
    <property type="entry name" value="6-blade_b-propeller_TolB-like"/>
</dbReference>
<dbReference type="GO" id="GO:0004674">
    <property type="term" value="F:protein serine/threonine kinase activity"/>
    <property type="evidence" value="ECO:0007669"/>
    <property type="project" value="UniProtKB-EC"/>
</dbReference>
<keyword evidence="2" id="KW-0677">Repeat</keyword>
<keyword evidence="6" id="KW-1185">Reference proteome</keyword>
<dbReference type="Gene3D" id="2.120.10.30">
    <property type="entry name" value="TolB, C-terminal domain"/>
    <property type="match status" value="1"/>
</dbReference>
<dbReference type="PROSITE" id="PS51125">
    <property type="entry name" value="NHL"/>
    <property type="match status" value="2"/>
</dbReference>
<dbReference type="InterPro" id="IPR001258">
    <property type="entry name" value="NHL_repeat"/>
</dbReference>
<dbReference type="KEGG" id="gaz:Pan241w_17260"/>
<dbReference type="Proteomes" id="UP000317171">
    <property type="component" value="Chromosome"/>
</dbReference>
<dbReference type="Pfam" id="PF01436">
    <property type="entry name" value="NHL"/>
    <property type="match status" value="2"/>
</dbReference>
<reference evidence="5 6" key="1">
    <citation type="submission" date="2019-02" db="EMBL/GenBank/DDBJ databases">
        <title>Deep-cultivation of Planctomycetes and their phenomic and genomic characterization uncovers novel biology.</title>
        <authorList>
            <person name="Wiegand S."/>
            <person name="Jogler M."/>
            <person name="Boedeker C."/>
            <person name="Pinto D."/>
            <person name="Vollmers J."/>
            <person name="Rivas-Marin E."/>
            <person name="Kohn T."/>
            <person name="Peeters S.H."/>
            <person name="Heuer A."/>
            <person name="Rast P."/>
            <person name="Oberbeckmann S."/>
            <person name="Bunk B."/>
            <person name="Jeske O."/>
            <person name="Meyerdierks A."/>
            <person name="Storesund J.E."/>
            <person name="Kallscheuer N."/>
            <person name="Luecker S."/>
            <person name="Lage O.M."/>
            <person name="Pohl T."/>
            <person name="Merkel B.J."/>
            <person name="Hornburger P."/>
            <person name="Mueller R.-W."/>
            <person name="Bruemmer F."/>
            <person name="Labrenz M."/>
            <person name="Spormann A.M."/>
            <person name="Op den Camp H."/>
            <person name="Overmann J."/>
            <person name="Amann R."/>
            <person name="Jetten M.S.M."/>
            <person name="Mascher T."/>
            <person name="Medema M.H."/>
            <person name="Devos D.P."/>
            <person name="Kaster A.-K."/>
            <person name="Ovreas L."/>
            <person name="Rohde M."/>
            <person name="Galperin M.Y."/>
            <person name="Jogler C."/>
        </authorList>
    </citation>
    <scope>NUCLEOTIDE SEQUENCE [LARGE SCALE GENOMIC DNA]</scope>
    <source>
        <strain evidence="5 6">Pan241w</strain>
    </source>
</reference>
<keyword evidence="3" id="KW-0325">Glycoprotein</keyword>
<name>A0A517RCU3_9PLAN</name>
<accession>A0A517RCU3</accession>
<proteinExistence type="predicted"/>
<dbReference type="EC" id="2.7.11.1" evidence="5"/>
<feature type="repeat" description="NHL" evidence="4">
    <location>
        <begin position="138"/>
        <end position="174"/>
    </location>
</feature>
<evidence type="ECO:0000256" key="1">
    <source>
        <dbReference type="ARBA" id="ARBA00022729"/>
    </source>
</evidence>
<evidence type="ECO:0000256" key="2">
    <source>
        <dbReference type="ARBA" id="ARBA00022737"/>
    </source>
</evidence>
<dbReference type="PANTHER" id="PTHR10680">
    <property type="entry name" value="PEPTIDYL-GLYCINE ALPHA-AMIDATING MONOOXYGENASE"/>
    <property type="match status" value="1"/>
</dbReference>
<dbReference type="OrthoDB" id="9799230at2"/>
<organism evidence="5 6">
    <name type="scientific">Gimesia alba</name>
    <dbReference type="NCBI Taxonomy" id="2527973"/>
    <lineage>
        <taxon>Bacteria</taxon>
        <taxon>Pseudomonadati</taxon>
        <taxon>Planctomycetota</taxon>
        <taxon>Planctomycetia</taxon>
        <taxon>Planctomycetales</taxon>
        <taxon>Planctomycetaceae</taxon>
        <taxon>Gimesia</taxon>
    </lineage>
</organism>
<evidence type="ECO:0000313" key="5">
    <source>
        <dbReference type="EMBL" id="QDT41663.1"/>
    </source>
</evidence>
<dbReference type="SUPFAM" id="SSF101898">
    <property type="entry name" value="NHL repeat"/>
    <property type="match status" value="1"/>
</dbReference>
<protein>
    <submittedName>
        <fullName evidence="5">Serine/threonine-protein kinase PknD</fullName>
        <ecNumber evidence="5">2.7.11.1</ecNumber>
    </submittedName>
</protein>
<dbReference type="AlphaFoldDB" id="A0A517RCU3"/>
<feature type="repeat" description="NHL" evidence="4">
    <location>
        <begin position="182"/>
        <end position="221"/>
    </location>
</feature>
<keyword evidence="5" id="KW-0418">Kinase</keyword>
<dbReference type="EMBL" id="CP036269">
    <property type="protein sequence ID" value="QDT41663.1"/>
    <property type="molecule type" value="Genomic_DNA"/>
</dbReference>
<keyword evidence="5" id="KW-0808">Transferase</keyword>
<evidence type="ECO:0000256" key="3">
    <source>
        <dbReference type="ARBA" id="ARBA00023180"/>
    </source>
</evidence>